<reference evidence="1 2" key="1">
    <citation type="journal article" date="2023" name="bioRxiv">
        <title>High-quality genome assemblies of four members of thePodospora anserinaspecies complex.</title>
        <authorList>
            <person name="Ament-Velasquez S.L."/>
            <person name="Vogan A.A."/>
            <person name="Wallerman O."/>
            <person name="Hartmann F."/>
            <person name="Gautier V."/>
            <person name="Silar P."/>
            <person name="Giraud T."/>
            <person name="Johannesson H."/>
        </authorList>
    </citation>
    <scope>NUCLEOTIDE SEQUENCE [LARGE SCALE GENOMIC DNA]</scope>
    <source>
        <strain evidence="1 2">CBS 411.78</strain>
    </source>
</reference>
<organism evidence="1 2">
    <name type="scientific">Podospora pseudopauciseta</name>
    <dbReference type="NCBI Taxonomy" id="2093780"/>
    <lineage>
        <taxon>Eukaryota</taxon>
        <taxon>Fungi</taxon>
        <taxon>Dikarya</taxon>
        <taxon>Ascomycota</taxon>
        <taxon>Pezizomycotina</taxon>
        <taxon>Sordariomycetes</taxon>
        <taxon>Sordariomycetidae</taxon>
        <taxon>Sordariales</taxon>
        <taxon>Podosporaceae</taxon>
        <taxon>Podospora</taxon>
    </lineage>
</organism>
<protein>
    <submittedName>
        <fullName evidence="1">Uncharacterized protein</fullName>
    </submittedName>
</protein>
<accession>A0ABR0I2H9</accession>
<gene>
    <name evidence="1" type="ORF">QC763_119305</name>
</gene>
<dbReference type="GeneID" id="87928859"/>
<comment type="caution">
    <text evidence="1">The sequence shown here is derived from an EMBL/GenBank/DDBJ whole genome shotgun (WGS) entry which is preliminary data.</text>
</comment>
<sequence>MSRGGEAERPGGTAGVRRAARYHRVGSCVDVFLHPSQPPHLGL</sequence>
<dbReference type="RefSeq" id="XP_062771624.1">
    <property type="nucleotide sequence ID" value="XM_062908516.1"/>
</dbReference>
<keyword evidence="2" id="KW-1185">Reference proteome</keyword>
<evidence type="ECO:0000313" key="1">
    <source>
        <dbReference type="EMBL" id="KAK4674302.1"/>
    </source>
</evidence>
<dbReference type="Proteomes" id="UP001326199">
    <property type="component" value="Unassembled WGS sequence"/>
</dbReference>
<evidence type="ECO:0000313" key="2">
    <source>
        <dbReference type="Proteomes" id="UP001326199"/>
    </source>
</evidence>
<proteinExistence type="predicted"/>
<dbReference type="EMBL" id="JAFFHB010000001">
    <property type="protein sequence ID" value="KAK4674302.1"/>
    <property type="molecule type" value="Genomic_DNA"/>
</dbReference>
<name>A0ABR0I2H9_9PEZI</name>